<keyword evidence="4" id="KW-0539">Nucleus</keyword>
<gene>
    <name evidence="7" type="ORF">MNOR_LOCUS20162</name>
</gene>
<evidence type="ECO:0000256" key="1">
    <source>
        <dbReference type="ARBA" id="ARBA00004123"/>
    </source>
</evidence>
<protein>
    <recommendedName>
        <fullName evidence="6">Bromodomain associated domain-containing protein</fullName>
    </recommendedName>
</protein>
<dbReference type="SMART" id="SM00576">
    <property type="entry name" value="BTP"/>
    <property type="match status" value="1"/>
</dbReference>
<dbReference type="Pfam" id="PF07524">
    <property type="entry name" value="Bromo_TP"/>
    <property type="match status" value="1"/>
</dbReference>
<dbReference type="GO" id="GO:0046982">
    <property type="term" value="F:protein heterodimerization activity"/>
    <property type="evidence" value="ECO:0007669"/>
    <property type="project" value="InterPro"/>
</dbReference>
<feature type="compositionally biased region" description="Polar residues" evidence="5">
    <location>
        <begin position="314"/>
        <end position="324"/>
    </location>
</feature>
<dbReference type="GO" id="GO:0005634">
    <property type="term" value="C:nucleus"/>
    <property type="evidence" value="ECO:0007669"/>
    <property type="project" value="UniProtKB-SubCell"/>
</dbReference>
<dbReference type="PANTHER" id="PTHR28598:SF1">
    <property type="entry name" value="STAGA COMPLEX 65 SUBUNIT GAMMA"/>
    <property type="match status" value="1"/>
</dbReference>
<feature type="non-terminal residue" evidence="7">
    <location>
        <position position="365"/>
    </location>
</feature>
<dbReference type="GO" id="GO:0000124">
    <property type="term" value="C:SAGA complex"/>
    <property type="evidence" value="ECO:0007669"/>
    <property type="project" value="InterPro"/>
</dbReference>
<dbReference type="InterPro" id="IPR039460">
    <property type="entry name" value="SUPT7L/Spt7"/>
</dbReference>
<feature type="region of interest" description="Disordered" evidence="5">
    <location>
        <begin position="273"/>
        <end position="365"/>
    </location>
</feature>
<evidence type="ECO:0000313" key="8">
    <source>
        <dbReference type="Proteomes" id="UP001497623"/>
    </source>
</evidence>
<comment type="caution">
    <text evidence="7">The sequence shown here is derived from an EMBL/GenBank/DDBJ whole genome shotgun (WGS) entry which is preliminary data.</text>
</comment>
<evidence type="ECO:0000256" key="4">
    <source>
        <dbReference type="ARBA" id="ARBA00023242"/>
    </source>
</evidence>
<dbReference type="InterPro" id="IPR006565">
    <property type="entry name" value="BTP"/>
</dbReference>
<dbReference type="CDD" id="cd06847">
    <property type="entry name" value="HFD_SUPT7L"/>
    <property type="match status" value="1"/>
</dbReference>
<evidence type="ECO:0000256" key="2">
    <source>
        <dbReference type="ARBA" id="ARBA00023015"/>
    </source>
</evidence>
<accession>A0AAV2R367</accession>
<dbReference type="EMBL" id="CAXKWB010015384">
    <property type="protein sequence ID" value="CAL4113623.1"/>
    <property type="molecule type" value="Genomic_DNA"/>
</dbReference>
<evidence type="ECO:0000259" key="6">
    <source>
        <dbReference type="SMART" id="SM00576"/>
    </source>
</evidence>
<keyword evidence="3" id="KW-0804">Transcription</keyword>
<reference evidence="7 8" key="1">
    <citation type="submission" date="2024-05" db="EMBL/GenBank/DDBJ databases">
        <authorList>
            <person name="Wallberg A."/>
        </authorList>
    </citation>
    <scope>NUCLEOTIDE SEQUENCE [LARGE SCALE GENOMIC DNA]</scope>
</reference>
<dbReference type="AlphaFoldDB" id="A0AAV2R367"/>
<dbReference type="GO" id="GO:0003713">
    <property type="term" value="F:transcription coactivator activity"/>
    <property type="evidence" value="ECO:0007669"/>
    <property type="project" value="TreeGrafter"/>
</dbReference>
<comment type="subcellular location">
    <subcellularLocation>
        <location evidence="1">Nucleus</location>
    </subcellularLocation>
</comment>
<evidence type="ECO:0000256" key="3">
    <source>
        <dbReference type="ARBA" id="ARBA00023163"/>
    </source>
</evidence>
<dbReference type="InterPro" id="IPR009072">
    <property type="entry name" value="Histone-fold"/>
</dbReference>
<proteinExistence type="predicted"/>
<feature type="non-terminal residue" evidence="7">
    <location>
        <position position="1"/>
    </location>
</feature>
<keyword evidence="2" id="KW-0805">Transcription regulation</keyword>
<evidence type="ECO:0000313" key="7">
    <source>
        <dbReference type="EMBL" id="CAL4113623.1"/>
    </source>
</evidence>
<feature type="compositionally biased region" description="Polar residues" evidence="5">
    <location>
        <begin position="349"/>
        <end position="358"/>
    </location>
</feature>
<dbReference type="Gene3D" id="1.10.20.10">
    <property type="entry name" value="Histone, subunit A"/>
    <property type="match status" value="1"/>
</dbReference>
<keyword evidence="8" id="KW-1185">Reference proteome</keyword>
<evidence type="ECO:0000256" key="5">
    <source>
        <dbReference type="SAM" id="MobiDB-lite"/>
    </source>
</evidence>
<name>A0AAV2R367_MEGNR</name>
<dbReference type="PANTHER" id="PTHR28598">
    <property type="entry name" value="STAGA COMPLEX 65 SUBUNIT GAMMA"/>
    <property type="match status" value="1"/>
</dbReference>
<organism evidence="7 8">
    <name type="scientific">Meganyctiphanes norvegica</name>
    <name type="common">Northern krill</name>
    <name type="synonym">Thysanopoda norvegica</name>
    <dbReference type="NCBI Taxonomy" id="48144"/>
    <lineage>
        <taxon>Eukaryota</taxon>
        <taxon>Metazoa</taxon>
        <taxon>Ecdysozoa</taxon>
        <taxon>Arthropoda</taxon>
        <taxon>Crustacea</taxon>
        <taxon>Multicrustacea</taxon>
        <taxon>Malacostraca</taxon>
        <taxon>Eumalacostraca</taxon>
        <taxon>Eucarida</taxon>
        <taxon>Euphausiacea</taxon>
        <taxon>Euphausiidae</taxon>
        <taxon>Meganyctiphanes</taxon>
    </lineage>
</organism>
<dbReference type="Proteomes" id="UP001497623">
    <property type="component" value="Unassembled WGS sequence"/>
</dbReference>
<sequence length="365" mass="40193">IRCILILNKNNHVFMASIVTESHWGEMVDTQKNSSDEWTLSSSDMGDLLKPLPPAPTCPPLHQPSQEETPSFQIIPRCKSIITIMPSIGNLKNYCDQRHLRPTTRTVGIDGGSLQPCPAPPEDLPVDSKIDKSLFLNFLPPETTSFTSNKNHPQMLEVEGSTARLILRKAVATVCAHTGYTDTTESVLRVLTDITHEFLTKLTGVLRSNTDKLLLTDLCPFHDVVEHSLHDIGMGSMTELHHMYQSRVVSYHAHVQQEAQQLYQQYLTLTHSTHSNATTPGGGRRESSGDWWMEETSQPGGTAGISAPGLDDTSVPSIKSTSSCDPELSLHPFSVLSQVGGDGDDVVQSPAQTQQTFQMYPLTPR</sequence>
<feature type="domain" description="Bromodomain associated" evidence="6">
    <location>
        <begin position="160"/>
        <end position="239"/>
    </location>
</feature>